<dbReference type="Proteomes" id="UP001552479">
    <property type="component" value="Unassembled WGS sequence"/>
</dbReference>
<comment type="caution">
    <text evidence="3">The sequence shown here is derived from an EMBL/GenBank/DDBJ whole genome shotgun (WGS) entry which is preliminary data.</text>
</comment>
<feature type="signal peptide" evidence="2">
    <location>
        <begin position="1"/>
        <end position="24"/>
    </location>
</feature>
<evidence type="ECO:0000256" key="1">
    <source>
        <dbReference type="SAM" id="MobiDB-lite"/>
    </source>
</evidence>
<name>A0ABV3IX80_9ACTN</name>
<evidence type="ECO:0000313" key="3">
    <source>
        <dbReference type="EMBL" id="MEV4925083.1"/>
    </source>
</evidence>
<protein>
    <submittedName>
        <fullName evidence="3">Uncharacterized protein</fullName>
    </submittedName>
</protein>
<dbReference type="EMBL" id="JBFASG010000019">
    <property type="protein sequence ID" value="MEV4925083.1"/>
    <property type="molecule type" value="Genomic_DNA"/>
</dbReference>
<proteinExistence type="predicted"/>
<dbReference type="RefSeq" id="WP_366088911.1">
    <property type="nucleotide sequence ID" value="NZ_JBFASG010000019.1"/>
</dbReference>
<gene>
    <name evidence="3" type="ORF">AB0L03_19975</name>
</gene>
<evidence type="ECO:0000256" key="2">
    <source>
        <dbReference type="SAM" id="SignalP"/>
    </source>
</evidence>
<feature type="chain" id="PRO_5046593451" evidence="2">
    <location>
        <begin position="25"/>
        <end position="456"/>
    </location>
</feature>
<keyword evidence="4" id="KW-1185">Reference proteome</keyword>
<organism evidence="3 4">
    <name type="scientific">Streptomyces roseoverticillatus</name>
    <dbReference type="NCBI Taxonomy" id="66429"/>
    <lineage>
        <taxon>Bacteria</taxon>
        <taxon>Bacillati</taxon>
        <taxon>Actinomycetota</taxon>
        <taxon>Actinomycetes</taxon>
        <taxon>Kitasatosporales</taxon>
        <taxon>Streptomycetaceae</taxon>
        <taxon>Streptomyces</taxon>
    </lineage>
</organism>
<evidence type="ECO:0000313" key="4">
    <source>
        <dbReference type="Proteomes" id="UP001552479"/>
    </source>
</evidence>
<accession>A0ABV3IX80</accession>
<reference evidence="3 4" key="1">
    <citation type="submission" date="2024-06" db="EMBL/GenBank/DDBJ databases">
        <title>The Natural Products Discovery Center: Release of the First 8490 Sequenced Strains for Exploring Actinobacteria Biosynthetic Diversity.</title>
        <authorList>
            <person name="Kalkreuter E."/>
            <person name="Kautsar S.A."/>
            <person name="Yang D."/>
            <person name="Bader C.D."/>
            <person name="Teijaro C.N."/>
            <person name="Fluegel L."/>
            <person name="Davis C.M."/>
            <person name="Simpson J.R."/>
            <person name="Lauterbach L."/>
            <person name="Steele A.D."/>
            <person name="Gui C."/>
            <person name="Meng S."/>
            <person name="Li G."/>
            <person name="Viehrig K."/>
            <person name="Ye F."/>
            <person name="Su P."/>
            <person name="Kiefer A.F."/>
            <person name="Nichols A."/>
            <person name="Cepeda A.J."/>
            <person name="Yan W."/>
            <person name="Fan B."/>
            <person name="Jiang Y."/>
            <person name="Adhikari A."/>
            <person name="Zheng C.-J."/>
            <person name="Schuster L."/>
            <person name="Cowan T.M."/>
            <person name="Smanski M.J."/>
            <person name="Chevrette M.G."/>
            <person name="De Carvalho L.P.S."/>
            <person name="Shen B."/>
        </authorList>
    </citation>
    <scope>NUCLEOTIDE SEQUENCE [LARGE SCALE GENOMIC DNA]</scope>
    <source>
        <strain evidence="3 4">NPDC053791</strain>
    </source>
</reference>
<sequence>MRIRTASTTLAALLILGGSTAAHASEQPKLEGPAPVLTNEQRPGLMPLNGPRPSTTKTISTDAPTSSTGTCADVQKNPQRFMKPGEETTWCFTWDSPSETAKDRRSITGTPGMVWCDVVQGKMVEQATRESICGHHAFTGKVLDKTGLPLGEISGTVAQEIFTKNSETGFDENFFLRITETTGEAKAGISANIAAECVGACQQGPGPWKGDAALKKGTVLEGTWHRSWTGTTGRAGFKIGYALVFKSSKKDSKPAAIGWTWAKGADAVRCDNEITKYAGCAIPSFTPTLEFNRDKYPSASDYMSKQSVFLPGKPGNEYYGGKPLHREADDKKAGDNRNVVCDKTFNKIDNFSGKFEIQCDEYPFARTKESGGQLGIKSGSDCAYQGELIPGGTQAGGTIPNFPYSVKSAKASSAPAGTAACARSGMSKNDNEGIGGDLARFFTKNRVLDNDPFWVY</sequence>
<feature type="compositionally biased region" description="Polar residues" evidence="1">
    <location>
        <begin position="52"/>
        <end position="70"/>
    </location>
</feature>
<keyword evidence="2" id="KW-0732">Signal</keyword>
<feature type="region of interest" description="Disordered" evidence="1">
    <location>
        <begin position="22"/>
        <end position="75"/>
    </location>
</feature>